<evidence type="ECO:0000313" key="3">
    <source>
        <dbReference type="Proteomes" id="UP000184315"/>
    </source>
</evidence>
<dbReference type="AlphaFoldDB" id="A0A1J1LIE1"/>
<reference evidence="3" key="1">
    <citation type="submission" date="2015-10" db="EMBL/GenBank/DDBJ databases">
        <authorList>
            <person name="Regsiter A."/>
            <person name="william w."/>
        </authorList>
    </citation>
    <scope>NUCLEOTIDE SEQUENCE [LARGE SCALE GENOMIC DNA]</scope>
</reference>
<proteinExistence type="predicted"/>
<gene>
    <name evidence="2" type="ORF">PL9214430251</name>
</gene>
<accession>A0A1J1LIE1</accession>
<protein>
    <submittedName>
        <fullName evidence="2">Lipolytic enzyme, G-D-S-L</fullName>
    </submittedName>
</protein>
<dbReference type="EMBL" id="CZDF01000148">
    <property type="protein sequence ID" value="CUR32279.1"/>
    <property type="molecule type" value="Genomic_DNA"/>
</dbReference>
<dbReference type="CDD" id="cd01846">
    <property type="entry name" value="fatty_acyltransferase_like"/>
    <property type="match status" value="1"/>
</dbReference>
<dbReference type="Gene3D" id="3.40.50.1110">
    <property type="entry name" value="SGNH hydrolase"/>
    <property type="match status" value="1"/>
</dbReference>
<dbReference type="PANTHER" id="PTHR45648">
    <property type="entry name" value="GDSL LIPASE/ACYLHYDROLASE FAMILY PROTEIN (AFU_ORTHOLOGUE AFUA_4G14700)"/>
    <property type="match status" value="1"/>
</dbReference>
<keyword evidence="1" id="KW-0378">Hydrolase</keyword>
<dbReference type="PANTHER" id="PTHR45648:SF22">
    <property type="entry name" value="GDSL LIPASE_ACYLHYDROLASE FAMILY PROTEIN (AFU_ORTHOLOGUE AFUA_4G14700)"/>
    <property type="match status" value="1"/>
</dbReference>
<evidence type="ECO:0000313" key="2">
    <source>
        <dbReference type="EMBL" id="CUR32279.1"/>
    </source>
</evidence>
<dbReference type="RefSeq" id="WP_083579984.1">
    <property type="nucleotide sequence ID" value="NZ_LN889796.1"/>
</dbReference>
<keyword evidence="3" id="KW-1185">Reference proteome</keyword>
<dbReference type="Pfam" id="PF00657">
    <property type="entry name" value="Lipase_GDSL"/>
    <property type="match status" value="1"/>
</dbReference>
<dbReference type="OrthoDB" id="5292073at2"/>
<dbReference type="Proteomes" id="UP000184315">
    <property type="component" value="Unassembled WGS sequence"/>
</dbReference>
<dbReference type="InterPro" id="IPR001087">
    <property type="entry name" value="GDSL"/>
</dbReference>
<sequence length="341" mass="36351">MMNISTASRLFAVSVGGSIAFTITGVNTAQAATFSSINIFGDSLSDPGNMFNLTGGLIPAPPAAYYQGHFSNGDIWTEYLAEDLELNPTPYTSGITSSQGVNYAFGGATTGSTNIINKLKPGLPPLPGVQQEIGAFIQPLLQQGQTADPNGLYVLWAGGNDYTYDGNKNTTEVVSNLSWAINSLYSVGARNFLIGNLPDLSKTPLGSSGVLVPADELQQTVKAHNALLKKEIKDLNQSLFNSNIALFDVNNVFKDVIKKPSKYGLTNVTNGCLLVGCTNPNEYLFWDDFHPTTAGHKLIADAAYATIEKEFNSKSVPEPSTVFALTGLGLGLLLKKNKSLK</sequence>
<name>A0A1J1LIE1_9CYAN</name>
<evidence type="ECO:0000256" key="1">
    <source>
        <dbReference type="ARBA" id="ARBA00022801"/>
    </source>
</evidence>
<dbReference type="SUPFAM" id="SSF52266">
    <property type="entry name" value="SGNH hydrolase"/>
    <property type="match status" value="1"/>
</dbReference>
<dbReference type="InterPro" id="IPR013424">
    <property type="entry name" value="Ice-binding_C"/>
</dbReference>
<organism evidence="2 3">
    <name type="scientific">Planktothrix tepida PCC 9214</name>
    <dbReference type="NCBI Taxonomy" id="671072"/>
    <lineage>
        <taxon>Bacteria</taxon>
        <taxon>Bacillati</taxon>
        <taxon>Cyanobacteriota</taxon>
        <taxon>Cyanophyceae</taxon>
        <taxon>Oscillatoriophycideae</taxon>
        <taxon>Oscillatoriales</taxon>
        <taxon>Microcoleaceae</taxon>
        <taxon>Planktothrix</taxon>
    </lineage>
</organism>
<dbReference type="InterPro" id="IPR051058">
    <property type="entry name" value="GDSL_Est/Lipase"/>
</dbReference>
<dbReference type="InterPro" id="IPR036514">
    <property type="entry name" value="SGNH_hydro_sf"/>
</dbReference>
<dbReference type="GO" id="GO:0016788">
    <property type="term" value="F:hydrolase activity, acting on ester bonds"/>
    <property type="evidence" value="ECO:0007669"/>
    <property type="project" value="InterPro"/>
</dbReference>
<dbReference type="NCBIfam" id="TIGR02595">
    <property type="entry name" value="PEP_CTERM"/>
    <property type="match status" value="1"/>
</dbReference>